<name>A0ABX8QQ88_9ACTN</name>
<dbReference type="RefSeq" id="WP_231333894.1">
    <property type="nucleotide sequence ID" value="NZ_CP059572.1"/>
</dbReference>
<reference evidence="1" key="1">
    <citation type="submission" date="2020-07" db="EMBL/GenBank/DDBJ databases">
        <authorList>
            <person name="Tarantini F.S."/>
            <person name="Hong K.W."/>
            <person name="Chan K.G."/>
        </authorList>
    </citation>
    <scope>NUCLEOTIDE SEQUENCE</scope>
    <source>
        <strain evidence="1">32-07</strain>
    </source>
</reference>
<dbReference type="Proteomes" id="UP001049518">
    <property type="component" value="Chromosome"/>
</dbReference>
<keyword evidence="2" id="KW-1185">Reference proteome</keyword>
<proteinExistence type="predicted"/>
<dbReference type="EMBL" id="CP059572">
    <property type="protein sequence ID" value="QXJ20790.1"/>
    <property type="molecule type" value="Genomic_DNA"/>
</dbReference>
<evidence type="ECO:0000313" key="2">
    <source>
        <dbReference type="Proteomes" id="UP001049518"/>
    </source>
</evidence>
<gene>
    <name evidence="1" type="ORF">AGRA3207_001563</name>
</gene>
<protein>
    <submittedName>
        <fullName evidence="1">Uncharacterized protein</fullName>
    </submittedName>
</protein>
<sequence length="149" mass="15378">MNEDDLLAHVRAAFEMLDPVPRSVLSAGRAAIGWRLPSAALAGLTGDRDGPVAAGVRGGTARTLTFTCPGLTLEVEVTGAGRDREVSGRLVPPAPALVEVRHPDVPPGGLTARAGPGGLFCLPCVPEGPVSLVLRLADETSVVTSWIRL</sequence>
<accession>A0ABX8QQ88</accession>
<evidence type="ECO:0000313" key="1">
    <source>
        <dbReference type="EMBL" id="QXJ20790.1"/>
    </source>
</evidence>
<organism evidence="1 2">
    <name type="scientific">Actinomadura graeca</name>
    <dbReference type="NCBI Taxonomy" id="2750812"/>
    <lineage>
        <taxon>Bacteria</taxon>
        <taxon>Bacillati</taxon>
        <taxon>Actinomycetota</taxon>
        <taxon>Actinomycetes</taxon>
        <taxon>Streptosporangiales</taxon>
        <taxon>Thermomonosporaceae</taxon>
        <taxon>Actinomadura</taxon>
    </lineage>
</organism>